<name>A0ABY9S3X2_9ACTN</name>
<sequence>MDRKWLPLGLVLGIAGAAVVTAGLWPGDEQPPLPESLCYGALSRQTAELIDDGGGGELSAEEWQRKGTSGDYAVFMGCQVRRAAPDGDALRGVYQLIVQDTRSAPGHRKDSVPLSAGVTGWALPDRAEAALPAGCAARMGSTAPYVTVSLSAPSQAEKRGLVDRDTAIRNSATVVREAAANLAEKYGC</sequence>
<dbReference type="Proteomes" id="UP001250858">
    <property type="component" value="Chromosome"/>
</dbReference>
<accession>A0ABY9S3X2</accession>
<evidence type="ECO:0000313" key="2">
    <source>
        <dbReference type="Proteomes" id="UP001250858"/>
    </source>
</evidence>
<dbReference type="EMBL" id="CP133762">
    <property type="protein sequence ID" value="WMX48089.1"/>
    <property type="molecule type" value="Genomic_DNA"/>
</dbReference>
<organism evidence="1 2">
    <name type="scientific">Streptomyces roseicoloratus</name>
    <dbReference type="NCBI Taxonomy" id="2508722"/>
    <lineage>
        <taxon>Bacteria</taxon>
        <taxon>Bacillati</taxon>
        <taxon>Actinomycetota</taxon>
        <taxon>Actinomycetes</taxon>
        <taxon>Kitasatosporales</taxon>
        <taxon>Streptomycetaceae</taxon>
        <taxon>Streptomyces</taxon>
    </lineage>
</organism>
<evidence type="ECO:0000313" key="1">
    <source>
        <dbReference type="EMBL" id="WMX48089.1"/>
    </source>
</evidence>
<reference evidence="1 2" key="1">
    <citation type="submission" date="2023-09" db="EMBL/GenBank/DDBJ databases">
        <title>Complete genome of Streptomyces roseicoloratus T14.</title>
        <authorList>
            <person name="Bashizi T."/>
            <person name="Kim M.-J."/>
            <person name="Lee G."/>
            <person name="Tagele S.B."/>
            <person name="Shin J.-H."/>
        </authorList>
    </citation>
    <scope>NUCLEOTIDE SEQUENCE [LARGE SCALE GENOMIC DNA]</scope>
    <source>
        <strain evidence="1 2">T14</strain>
    </source>
</reference>
<keyword evidence="2" id="KW-1185">Reference proteome</keyword>
<proteinExistence type="predicted"/>
<protein>
    <submittedName>
        <fullName evidence="1">Uncharacterized protein</fullName>
    </submittedName>
</protein>
<dbReference type="RefSeq" id="WP_309549722.1">
    <property type="nucleotide sequence ID" value="NZ_CP133762.1"/>
</dbReference>
<gene>
    <name evidence="1" type="ORF">RGF97_29325</name>
</gene>